<dbReference type="eggNOG" id="COG0561">
    <property type="taxonomic scope" value="Bacteria"/>
</dbReference>
<dbReference type="SFLD" id="SFLDG01140">
    <property type="entry name" value="C2.B:_Phosphomannomutase_and_P"/>
    <property type="match status" value="1"/>
</dbReference>
<dbReference type="RefSeq" id="WP_012860038.1">
    <property type="nucleotide sequence ID" value="NC_013517.1"/>
</dbReference>
<dbReference type="NCBIfam" id="TIGR00099">
    <property type="entry name" value="Cof-subfamily"/>
    <property type="match status" value="1"/>
</dbReference>
<dbReference type="AlphaFoldDB" id="D1ANW8"/>
<organism evidence="1 2">
    <name type="scientific">Sebaldella termitidis (strain ATCC 33386 / NCTC 11300)</name>
    <dbReference type="NCBI Taxonomy" id="526218"/>
    <lineage>
        <taxon>Bacteria</taxon>
        <taxon>Fusobacteriati</taxon>
        <taxon>Fusobacteriota</taxon>
        <taxon>Fusobacteriia</taxon>
        <taxon>Fusobacteriales</taxon>
        <taxon>Leptotrichiaceae</taxon>
        <taxon>Sebaldella</taxon>
    </lineage>
</organism>
<gene>
    <name evidence="1" type="ordered locus">Sterm_0569</name>
</gene>
<name>D1ANW8_SEBTE</name>
<dbReference type="Proteomes" id="UP000000845">
    <property type="component" value="Chromosome"/>
</dbReference>
<dbReference type="Gene3D" id="3.40.50.1000">
    <property type="entry name" value="HAD superfamily/HAD-like"/>
    <property type="match status" value="1"/>
</dbReference>
<dbReference type="NCBIfam" id="TIGR01484">
    <property type="entry name" value="HAD-SF-IIB"/>
    <property type="match status" value="1"/>
</dbReference>
<dbReference type="InterPro" id="IPR000150">
    <property type="entry name" value="Cof"/>
</dbReference>
<reference evidence="1 2" key="2">
    <citation type="journal article" date="2010" name="Stand. Genomic Sci.">
        <title>Complete genome sequence of Sebaldella termitidis type strain (NCTC 11300).</title>
        <authorList>
            <person name="Harmon-Smith M."/>
            <person name="Celia L."/>
            <person name="Chertkov O."/>
            <person name="Lapidus A."/>
            <person name="Copeland A."/>
            <person name="Glavina Del Rio T."/>
            <person name="Nolan M."/>
            <person name="Lucas S."/>
            <person name="Tice H."/>
            <person name="Cheng J.F."/>
            <person name="Han C."/>
            <person name="Detter J.C."/>
            <person name="Bruce D."/>
            <person name="Goodwin L."/>
            <person name="Pitluck S."/>
            <person name="Pati A."/>
            <person name="Liolios K."/>
            <person name="Ivanova N."/>
            <person name="Mavromatis K."/>
            <person name="Mikhailova N."/>
            <person name="Chen A."/>
            <person name="Palaniappan K."/>
            <person name="Land M."/>
            <person name="Hauser L."/>
            <person name="Chang Y.J."/>
            <person name="Jeffries C.D."/>
            <person name="Brettin T."/>
            <person name="Goker M."/>
            <person name="Beck B."/>
            <person name="Bristow J."/>
            <person name="Eisen J.A."/>
            <person name="Markowitz V."/>
            <person name="Hugenholtz P."/>
            <person name="Kyrpides N.C."/>
            <person name="Klenk H.P."/>
            <person name="Chen F."/>
        </authorList>
    </citation>
    <scope>NUCLEOTIDE SEQUENCE [LARGE SCALE GENOMIC DNA]</scope>
    <source>
        <strain evidence="2">ATCC 33386 / NCTC 11300</strain>
    </source>
</reference>
<dbReference type="SFLD" id="SFLDS00003">
    <property type="entry name" value="Haloacid_Dehalogenase"/>
    <property type="match status" value="1"/>
</dbReference>
<keyword evidence="1" id="KW-0378">Hydrolase</keyword>
<dbReference type="InterPro" id="IPR036412">
    <property type="entry name" value="HAD-like_sf"/>
</dbReference>
<dbReference type="GO" id="GO:0005829">
    <property type="term" value="C:cytosol"/>
    <property type="evidence" value="ECO:0007669"/>
    <property type="project" value="TreeGrafter"/>
</dbReference>
<dbReference type="EMBL" id="CP001739">
    <property type="protein sequence ID" value="ACZ07442.1"/>
    <property type="molecule type" value="Genomic_DNA"/>
</dbReference>
<dbReference type="GO" id="GO:0016791">
    <property type="term" value="F:phosphatase activity"/>
    <property type="evidence" value="ECO:0007669"/>
    <property type="project" value="UniProtKB-ARBA"/>
</dbReference>
<dbReference type="Pfam" id="PF08282">
    <property type="entry name" value="Hydrolase_3"/>
    <property type="match status" value="1"/>
</dbReference>
<dbReference type="SFLD" id="SFLDG01144">
    <property type="entry name" value="C2.B.4:_PGP_Like"/>
    <property type="match status" value="1"/>
</dbReference>
<dbReference type="HOGENOM" id="CLU_044146_1_3_0"/>
<dbReference type="GO" id="GO:0000287">
    <property type="term" value="F:magnesium ion binding"/>
    <property type="evidence" value="ECO:0007669"/>
    <property type="project" value="TreeGrafter"/>
</dbReference>
<dbReference type="InterPro" id="IPR006379">
    <property type="entry name" value="HAD-SF_hydro_IIB"/>
</dbReference>
<dbReference type="Gene3D" id="3.30.1240.10">
    <property type="match status" value="1"/>
</dbReference>
<evidence type="ECO:0000313" key="1">
    <source>
        <dbReference type="EMBL" id="ACZ07442.1"/>
    </source>
</evidence>
<dbReference type="PROSITE" id="PS01229">
    <property type="entry name" value="COF_2"/>
    <property type="match status" value="1"/>
</dbReference>
<dbReference type="PANTHER" id="PTHR10000:SF8">
    <property type="entry name" value="HAD SUPERFAMILY HYDROLASE-LIKE, TYPE 3"/>
    <property type="match status" value="1"/>
</dbReference>
<reference evidence="2" key="1">
    <citation type="submission" date="2009-09" db="EMBL/GenBank/DDBJ databases">
        <title>The complete chromosome of Sebaldella termitidis ATCC 33386.</title>
        <authorList>
            <consortium name="US DOE Joint Genome Institute (JGI-PGF)"/>
            <person name="Lucas S."/>
            <person name="Copeland A."/>
            <person name="Lapidus A."/>
            <person name="Glavina del Rio T."/>
            <person name="Dalin E."/>
            <person name="Tice H."/>
            <person name="Bruce D."/>
            <person name="Goodwin L."/>
            <person name="Pitluck S."/>
            <person name="Kyrpides N."/>
            <person name="Mavromatis K."/>
            <person name="Ivanova N."/>
            <person name="Mikhailova N."/>
            <person name="Sims D."/>
            <person name="Meincke L."/>
            <person name="Brettin T."/>
            <person name="Detter J.C."/>
            <person name="Han C."/>
            <person name="Larimer F."/>
            <person name="Land M."/>
            <person name="Hauser L."/>
            <person name="Markowitz V."/>
            <person name="Cheng J.F."/>
            <person name="Hugenholtz P."/>
            <person name="Woyke T."/>
            <person name="Wu D."/>
            <person name="Eisen J.A."/>
        </authorList>
    </citation>
    <scope>NUCLEOTIDE SEQUENCE [LARGE SCALE GENOMIC DNA]</scope>
    <source>
        <strain evidence="2">ATCC 33386 / NCTC 11300</strain>
    </source>
</reference>
<dbReference type="STRING" id="526218.Sterm_0569"/>
<dbReference type="PANTHER" id="PTHR10000">
    <property type="entry name" value="PHOSPHOSERINE PHOSPHATASE"/>
    <property type="match status" value="1"/>
</dbReference>
<evidence type="ECO:0000313" key="2">
    <source>
        <dbReference type="Proteomes" id="UP000000845"/>
    </source>
</evidence>
<dbReference type="InterPro" id="IPR023214">
    <property type="entry name" value="HAD_sf"/>
</dbReference>
<keyword evidence="2" id="KW-1185">Reference proteome</keyword>
<sequence length="271" mass="30452">MIKIVAADMDGTSLGTDENISEANIKTIKKVIDTGAEFIFASGRPVYGINLKIGDAGLTDKIRYFIAYNGGIVYDTENKKNIYTKIMDFEIIKKIYNLILQNISDLCFCLHEDEFIYVTQDNEITTLEAESNHQTKVLINDIEDLSGKKFMKILLVGEHKKLEYAAEILKQSEIGDTIKTMFSLDMLLEVLPAASDKSVALKWLSEYLNVPLTSVLAVGDAENDIEMLKTAGYSVAMQNAYKHVKKYADYITEKNNDENGLTEALEKFLDL</sequence>
<proteinExistence type="predicted"/>
<protein>
    <submittedName>
        <fullName evidence="1">Cof-like hydrolase</fullName>
    </submittedName>
</protein>
<accession>D1ANW8</accession>
<dbReference type="CDD" id="cd07516">
    <property type="entry name" value="HAD_Pase"/>
    <property type="match status" value="1"/>
</dbReference>
<dbReference type="KEGG" id="str:Sterm_0569"/>
<dbReference type="SUPFAM" id="SSF56784">
    <property type="entry name" value="HAD-like"/>
    <property type="match status" value="1"/>
</dbReference>